<reference evidence="1 2" key="1">
    <citation type="journal article" date="1992" name="J. Gen. Virol.">
        <title>Nucleotide sequence and transcriptional analysis of the polyhedrin gene of Spodoptera exigua nuclear polyhedrosis virus.</title>
        <authorList>
            <person name="van Strien E.A."/>
            <person name="Zuidema D."/>
            <person name="Goldbach R.W."/>
            <person name="Vlak J.M."/>
        </authorList>
    </citation>
    <scope>NUCLEOTIDE SEQUENCE [LARGE SCALE GENOMIC DNA]</scope>
</reference>
<evidence type="ECO:0000313" key="1">
    <source>
        <dbReference type="EMBL" id="AAF33593.1"/>
    </source>
</evidence>
<dbReference type="Pfam" id="PF06497">
    <property type="entry name" value="Baculo_Ac102"/>
    <property type="match status" value="1"/>
</dbReference>
<dbReference type="RefSeq" id="NP_037823.1">
    <property type="nucleotide sequence ID" value="NC_002169.1"/>
</dbReference>
<protein>
    <submittedName>
        <fullName evidence="1">ORF63</fullName>
    </submittedName>
</protein>
<sequence>MSTRRHGRFRGDDDDDDDYDGGGGNINTNQLLESLNETHTVADLILNDTDEQKRLAIGVIGRHSAIAKTILDNIDEDESLRLGTVNTINVLKLMSDIYDNKIPVVQ</sequence>
<proteinExistence type="predicted"/>
<reference evidence="1 2" key="2">
    <citation type="journal article" date="1993" name="J. Gen. Virol.">
        <title>Nucleotide sequence and transcriptional analysis of the p10 gene of Spodoptera exigua nuclear polyhedrosis virus.</title>
        <authorList>
            <person name="Zuidema D."/>
            <person name="van Oers M.M."/>
            <person name="van Strien E.A."/>
            <person name="Caballero P.C."/>
            <person name="Klok E.J."/>
            <person name="Goldbach R.W."/>
            <person name="Vlak J.M."/>
        </authorList>
    </citation>
    <scope>NUCLEOTIDE SEQUENCE [LARGE SCALE GENOMIC DNA]</scope>
</reference>
<name>Q9J872_NPVSE</name>
<dbReference type="KEGG" id="vg:2715808"/>
<reference evidence="1 2" key="5">
    <citation type="journal article" date="1998" name="J. Gen. Virol.">
        <title>Specificity of multiple homologous genomic regions in Spodoptera exigua nucleopolyhedrovirus DNA replication.</title>
        <authorList>
            <person name="Broer R."/>
            <person name="Heldens J.G."/>
            <person name="van Strien E.A."/>
            <person name="Zuidema D."/>
            <person name="Vlak J.M."/>
        </authorList>
    </citation>
    <scope>NUCLEOTIDE SEQUENCE [LARGE SCALE GENOMIC DNA]</scope>
</reference>
<organismHost>
    <name type="scientific">Lepidoptera</name>
    <name type="common">moths &amp; butterflies</name>
    <dbReference type="NCBI Taxonomy" id="7088"/>
</organismHost>
<dbReference type="OrthoDB" id="22566at10239"/>
<reference evidence="1 2" key="3">
    <citation type="journal article" date="1997" name="J. Gen. Virol.">
        <title>Baculoviruses contain a gene for the large subunit of ribonucleotide reductase.</title>
        <authorList>
            <person name="van Strien E.A."/>
            <person name="Faktor O."/>
            <person name="Hu Z.H."/>
            <person name="Zuidema D."/>
            <person name="Goldbach R.W."/>
            <person name="Vlak J.M."/>
        </authorList>
    </citation>
    <scope>NUCLEOTIDE SEQUENCE [LARGE SCALE GENOMIC DNA]</scope>
</reference>
<reference evidence="1 2" key="4">
    <citation type="journal article" date="1997" name="J. Gen. Virol.">
        <title>Characterization of a putative Spodoptera exigua multicapsid nucleopolyhedrovirus helicase gene.</title>
        <authorList>
            <person name="Heldens J.G."/>
            <person name="Liu Y."/>
            <person name="Zuidema D."/>
            <person name="Goldbach R.W."/>
            <person name="Vlak J.M."/>
        </authorList>
    </citation>
    <scope>NUCLEOTIDE SEQUENCE [LARGE SCALE GENOMIC DNA]</scope>
</reference>
<evidence type="ECO:0000313" key="2">
    <source>
        <dbReference type="Proteomes" id="UP000203151"/>
    </source>
</evidence>
<reference evidence="1 2" key="7">
    <citation type="journal article" date="1999" name="Virus Res.">
        <title>Identification, sequence analysis and phylogeny of the lef-2 gene of Helicoverpa armigera single-nucleocapsid baculovirus.</title>
        <authorList>
            <person name="Chen X."/>
            <person name="IJkel W.F."/>
            <person name="Dominy C."/>
            <person name="de Andrade Zanotto P.M."/>
            <person name="Hashimoto Y."/>
            <person name="Faktor O."/>
            <person name="Hayakawa T."/>
            <person name="Wang C."/>
            <person name="Prekumar A."/>
            <person name="Mathavan S."/>
            <person name="Krell P.J."/>
            <person name="Hu Z."/>
            <person name="Vlak J.M."/>
        </authorList>
    </citation>
    <scope>NUCLEOTIDE SEQUENCE [LARGE SCALE GENOMIC DNA]</scope>
</reference>
<dbReference type="EMBL" id="AF169823">
    <property type="protein sequence ID" value="AAF33593.1"/>
    <property type="molecule type" value="Genomic_DNA"/>
</dbReference>
<accession>Q9J872</accession>
<dbReference type="InterPro" id="IPR009477">
    <property type="entry name" value="Baculo_Ac102"/>
</dbReference>
<dbReference type="GeneID" id="2715808"/>
<reference evidence="1 2" key="6">
    <citation type="journal article" date="1999" name="J. Gen. Virol.">
        <title>Sequence and organization of the Spodoptera exigua multicapsid nucleopolyhedrovirus genome.</title>
        <authorList>
            <person name="IJkel W.F."/>
            <person name="van Strien E.A."/>
            <person name="Heldens J.G."/>
            <person name="Broer R."/>
            <person name="Zuidema D."/>
            <person name="Goldbach R.W."/>
            <person name="Vlak J.M."/>
        </authorList>
    </citation>
    <scope>NUCLEOTIDE SEQUENCE [LARGE SCALE GENOMIC DNA]</scope>
</reference>
<dbReference type="Proteomes" id="UP000203151">
    <property type="component" value="Segment"/>
</dbReference>
<organism evidence="1 2">
    <name type="scientific">Spodoptera exigua nuclear polyhedrosis virus (strain US)</name>
    <name type="common">SeMNPV</name>
    <dbReference type="NCBI Taxonomy" id="31506"/>
    <lineage>
        <taxon>Viruses</taxon>
        <taxon>Viruses incertae sedis</taxon>
        <taxon>Naldaviricetes</taxon>
        <taxon>Lefavirales</taxon>
        <taxon>Baculoviridae</taxon>
        <taxon>Alphabaculovirus</taxon>
        <taxon>Spodoptera exigua multiple nucleopolyhedrovirus</taxon>
    </lineage>
</organism>
<keyword evidence="2" id="KW-1185">Reference proteome</keyword>